<keyword evidence="3" id="KW-0677">Repeat</keyword>
<dbReference type="NCBIfam" id="NF047832">
    <property type="entry name" value="caspase_w_EACC1"/>
    <property type="match status" value="1"/>
</dbReference>
<keyword evidence="1" id="KW-0547">Nucleotide-binding</keyword>
<dbReference type="Gene3D" id="1.10.1780.10">
    <property type="entry name" value="Clp, N-terminal domain"/>
    <property type="match status" value="1"/>
</dbReference>
<dbReference type="GO" id="GO:0005737">
    <property type="term" value="C:cytoplasm"/>
    <property type="evidence" value="ECO:0007669"/>
    <property type="project" value="TreeGrafter"/>
</dbReference>
<dbReference type="Pfam" id="PF17871">
    <property type="entry name" value="AAA_lid_9"/>
    <property type="match status" value="1"/>
</dbReference>
<dbReference type="Gene3D" id="1.10.8.60">
    <property type="match status" value="1"/>
</dbReference>
<comment type="caution">
    <text evidence="6">The sequence shown here is derived from an EMBL/GenBank/DDBJ whole genome shotgun (WGS) entry which is preliminary data.</text>
</comment>
<dbReference type="InterPro" id="IPR041546">
    <property type="entry name" value="ClpA/ClpB_AAA_lid"/>
</dbReference>
<dbReference type="AlphaFoldDB" id="A0A841FGE0"/>
<dbReference type="Gene3D" id="3.40.50.300">
    <property type="entry name" value="P-loop containing nucleotide triphosphate hydrolases"/>
    <property type="match status" value="1"/>
</dbReference>
<dbReference type="Pfam" id="PF00656">
    <property type="entry name" value="Peptidase_C14"/>
    <property type="match status" value="1"/>
</dbReference>
<evidence type="ECO:0000256" key="1">
    <source>
        <dbReference type="ARBA" id="ARBA00022741"/>
    </source>
</evidence>
<evidence type="ECO:0000256" key="3">
    <source>
        <dbReference type="PROSITE-ProRule" id="PRU01251"/>
    </source>
</evidence>
<dbReference type="PANTHER" id="PTHR11638">
    <property type="entry name" value="ATP-DEPENDENT CLP PROTEASE"/>
    <property type="match status" value="1"/>
</dbReference>
<keyword evidence="2 6" id="KW-0067">ATP-binding</keyword>
<dbReference type="InterPro" id="IPR027417">
    <property type="entry name" value="P-loop_NTPase"/>
</dbReference>
<dbReference type="InterPro" id="IPR011600">
    <property type="entry name" value="Pept_C14_caspase"/>
</dbReference>
<accession>A0A841FGE0</accession>
<reference evidence="6 7" key="1">
    <citation type="submission" date="2020-08" db="EMBL/GenBank/DDBJ databases">
        <title>Genomic Encyclopedia of Type Strains, Phase IV (KMG-IV): sequencing the most valuable type-strain genomes for metagenomic binning, comparative biology and taxonomic classification.</title>
        <authorList>
            <person name="Goeker M."/>
        </authorList>
    </citation>
    <scope>NUCLEOTIDE SEQUENCE [LARGE SCALE GENOMIC DNA]</scope>
    <source>
        <strain evidence="6 7">YIM 65646</strain>
    </source>
</reference>
<feature type="domain" description="Clp R" evidence="5">
    <location>
        <begin position="1"/>
        <end position="145"/>
    </location>
</feature>
<evidence type="ECO:0000313" key="7">
    <source>
        <dbReference type="Proteomes" id="UP000548476"/>
    </source>
</evidence>
<organism evidence="6 7">
    <name type="scientific">Phytomonospora endophytica</name>
    <dbReference type="NCBI Taxonomy" id="714109"/>
    <lineage>
        <taxon>Bacteria</taxon>
        <taxon>Bacillati</taxon>
        <taxon>Actinomycetota</taxon>
        <taxon>Actinomycetes</taxon>
        <taxon>Micromonosporales</taxon>
        <taxon>Micromonosporaceae</taxon>
        <taxon>Phytomonospora</taxon>
    </lineage>
</organism>
<dbReference type="InterPro" id="IPR036628">
    <property type="entry name" value="Clp_N_dom_sf"/>
</dbReference>
<dbReference type="RefSeq" id="WP_184787576.1">
    <property type="nucleotide sequence ID" value="NZ_BONT01000068.1"/>
</dbReference>
<dbReference type="PANTHER" id="PTHR11638:SF89">
    <property type="entry name" value="AAA+ ATPASE DOMAIN-CONTAINING PROTEIN"/>
    <property type="match status" value="1"/>
</dbReference>
<dbReference type="InterPro" id="IPR004176">
    <property type="entry name" value="Clp_R_N"/>
</dbReference>
<dbReference type="GO" id="GO:0016887">
    <property type="term" value="F:ATP hydrolysis activity"/>
    <property type="evidence" value="ECO:0007669"/>
    <property type="project" value="TreeGrafter"/>
</dbReference>
<dbReference type="Gene3D" id="3.40.50.1460">
    <property type="match status" value="1"/>
</dbReference>
<protein>
    <submittedName>
        <fullName evidence="6">ATP-dependent Clp protease ATP-binding subunit ClpC</fullName>
    </submittedName>
</protein>
<dbReference type="GO" id="GO:0006508">
    <property type="term" value="P:proteolysis"/>
    <property type="evidence" value="ECO:0007669"/>
    <property type="project" value="UniProtKB-KW"/>
</dbReference>
<dbReference type="PROSITE" id="PS51903">
    <property type="entry name" value="CLP_R"/>
    <property type="match status" value="1"/>
</dbReference>
<evidence type="ECO:0000259" key="5">
    <source>
        <dbReference type="PROSITE" id="PS51903"/>
    </source>
</evidence>
<gene>
    <name evidence="6" type="ORF">HNR73_002559</name>
</gene>
<feature type="region of interest" description="Disordered" evidence="4">
    <location>
        <begin position="60"/>
        <end position="81"/>
    </location>
</feature>
<dbReference type="Pfam" id="PF02861">
    <property type="entry name" value="Clp_N"/>
    <property type="match status" value="1"/>
</dbReference>
<proteinExistence type="predicted"/>
<dbReference type="InterPro" id="IPR050130">
    <property type="entry name" value="ClpA_ClpB"/>
</dbReference>
<dbReference type="SUPFAM" id="SSF52540">
    <property type="entry name" value="P-loop containing nucleoside triphosphate hydrolases"/>
    <property type="match status" value="1"/>
</dbReference>
<evidence type="ECO:0000313" key="6">
    <source>
        <dbReference type="EMBL" id="MBB6034705.1"/>
    </source>
</evidence>
<dbReference type="GO" id="GO:0004197">
    <property type="term" value="F:cysteine-type endopeptidase activity"/>
    <property type="evidence" value="ECO:0007669"/>
    <property type="project" value="InterPro"/>
</dbReference>
<dbReference type="GO" id="GO:0005524">
    <property type="term" value="F:ATP binding"/>
    <property type="evidence" value="ECO:0007669"/>
    <property type="project" value="UniProtKB-KW"/>
</dbReference>
<sequence>MELSLFDEDARGAVALAVEFARLREHARTERRHLLLALASDPKTRTAGLLAEAGIDADTIDTELGRHKPVGPVPDGDPPLSPDLQRILDLAPREAARLTEARTRPEHLLLAMPAFDSGESILDSFAHGGLRETITTERGADLGKPGLRDRLVRAPGDYAQVSDNLRHYTTDLSERPRNLITPIARDAEIERAAQVLARKNRSSPVLVGRPGVGTSAIITGLALLARDTIGRPTRAGMIRSLDWELLDRSGHPDTVERIFREAASLRGFVLCVDNAAERLDLGPGPGTVGEWLWPLTAKSGLRLVLAMTPGELAALNARGSRLESLCQPMTIAEPNVDRATAMITAGLHGLESEYRLRITQEAAAATVALADRYVTDALLPLKAAHILTEACAAVARTQRLTPVVDVAAVTRAVADWTGLPADEITAPEPAPHVVAAAPTVSGSRLPLPAQSTALLIGTATYDDPGIPDIRSISGNLNDLRAALTHDRTGGFAASRTHVFADADDSLRPRVAELAAEARDTLLLYFGGHGWVDPDGRLYLGLRTTESALRRYTSLPYEDLRSMVIDSPARRKLVVLDCCFSGRAIDMLGDGEDTAGQLDISGTYVCTATSATRMAHAPDGARNSAFTEALLGVLRDGVEHGGELIRVADVFPQVRSRLAAKGLPEPQQRGTNTIGELAIARNPRHRG</sequence>
<dbReference type="SUPFAM" id="SSF81923">
    <property type="entry name" value="Double Clp-N motif"/>
    <property type="match status" value="1"/>
</dbReference>
<dbReference type="SUPFAM" id="SSF52129">
    <property type="entry name" value="Caspase-like"/>
    <property type="match status" value="1"/>
</dbReference>
<keyword evidence="7" id="KW-1185">Reference proteome</keyword>
<name>A0A841FGE0_9ACTN</name>
<evidence type="ECO:0000256" key="2">
    <source>
        <dbReference type="ARBA" id="ARBA00022840"/>
    </source>
</evidence>
<dbReference type="GO" id="GO:0034605">
    <property type="term" value="P:cellular response to heat"/>
    <property type="evidence" value="ECO:0007669"/>
    <property type="project" value="TreeGrafter"/>
</dbReference>
<dbReference type="EMBL" id="JACHGT010000005">
    <property type="protein sequence ID" value="MBB6034705.1"/>
    <property type="molecule type" value="Genomic_DNA"/>
</dbReference>
<keyword evidence="6" id="KW-0378">Hydrolase</keyword>
<dbReference type="Proteomes" id="UP000548476">
    <property type="component" value="Unassembled WGS sequence"/>
</dbReference>
<evidence type="ECO:0000256" key="4">
    <source>
        <dbReference type="SAM" id="MobiDB-lite"/>
    </source>
</evidence>
<dbReference type="InterPro" id="IPR029030">
    <property type="entry name" value="Caspase-like_dom_sf"/>
</dbReference>
<keyword evidence="6" id="KW-0645">Protease</keyword>
<feature type="compositionally biased region" description="Pro residues" evidence="4">
    <location>
        <begin position="71"/>
        <end position="81"/>
    </location>
</feature>